<evidence type="ECO:0000313" key="1">
    <source>
        <dbReference type="EMBL" id="KAK7382636.1"/>
    </source>
</evidence>
<dbReference type="AlphaFoldDB" id="A0AAN9WZC9"/>
<evidence type="ECO:0000313" key="2">
    <source>
        <dbReference type="Proteomes" id="UP001374584"/>
    </source>
</evidence>
<gene>
    <name evidence="1" type="ORF">VNO80_01588</name>
</gene>
<dbReference type="EMBL" id="JAYMYR010000001">
    <property type="protein sequence ID" value="KAK7382636.1"/>
    <property type="molecule type" value="Genomic_DNA"/>
</dbReference>
<name>A0AAN9WZC9_PHACN</name>
<comment type="caution">
    <text evidence="1">The sequence shown here is derived from an EMBL/GenBank/DDBJ whole genome shotgun (WGS) entry which is preliminary data.</text>
</comment>
<sequence>MCFFSRSSWALCARSAAVLLQGCSLFRGSVLVVTAERCRERLRGATSCVVQFVGAECWFLVPTWILVEGCCYPFKSAVALAQVRVSPTCNSGGVRWTWAISPSDLSRSESLSAVLGVLTWAGRVIGATHFGILLGKICLVSSMKASHGLFLGLEGSRLGLRVFGVGRWFFGSKSWES</sequence>
<reference evidence="1 2" key="1">
    <citation type="submission" date="2024-01" db="EMBL/GenBank/DDBJ databases">
        <title>The genomes of 5 underutilized Papilionoideae crops provide insights into root nodulation and disease resistanc.</title>
        <authorList>
            <person name="Jiang F."/>
        </authorList>
    </citation>
    <scope>NUCLEOTIDE SEQUENCE [LARGE SCALE GENOMIC DNA]</scope>
    <source>
        <strain evidence="1">JINMINGXINNONG_FW02</strain>
        <tissue evidence="1">Leaves</tissue>
    </source>
</reference>
<proteinExistence type="predicted"/>
<dbReference type="Proteomes" id="UP001374584">
    <property type="component" value="Unassembled WGS sequence"/>
</dbReference>
<accession>A0AAN9WZC9</accession>
<keyword evidence="2" id="KW-1185">Reference proteome</keyword>
<protein>
    <submittedName>
        <fullName evidence="1">Uncharacterized protein</fullName>
    </submittedName>
</protein>
<organism evidence="1 2">
    <name type="scientific">Phaseolus coccineus</name>
    <name type="common">Scarlet runner bean</name>
    <name type="synonym">Phaseolus multiflorus</name>
    <dbReference type="NCBI Taxonomy" id="3886"/>
    <lineage>
        <taxon>Eukaryota</taxon>
        <taxon>Viridiplantae</taxon>
        <taxon>Streptophyta</taxon>
        <taxon>Embryophyta</taxon>
        <taxon>Tracheophyta</taxon>
        <taxon>Spermatophyta</taxon>
        <taxon>Magnoliopsida</taxon>
        <taxon>eudicotyledons</taxon>
        <taxon>Gunneridae</taxon>
        <taxon>Pentapetalae</taxon>
        <taxon>rosids</taxon>
        <taxon>fabids</taxon>
        <taxon>Fabales</taxon>
        <taxon>Fabaceae</taxon>
        <taxon>Papilionoideae</taxon>
        <taxon>50 kb inversion clade</taxon>
        <taxon>NPAAA clade</taxon>
        <taxon>indigoferoid/millettioid clade</taxon>
        <taxon>Phaseoleae</taxon>
        <taxon>Phaseolus</taxon>
    </lineage>
</organism>